<gene>
    <name evidence="2" type="ORF">HDF16_002870</name>
</gene>
<accession>A0A7W8E457</accession>
<reference evidence="2 3" key="1">
    <citation type="submission" date="2020-08" db="EMBL/GenBank/DDBJ databases">
        <title>Genomic Encyclopedia of Type Strains, Phase IV (KMG-V): Genome sequencing to study the core and pangenomes of soil and plant-associated prokaryotes.</title>
        <authorList>
            <person name="Whitman W."/>
        </authorList>
    </citation>
    <scope>NUCLEOTIDE SEQUENCE [LARGE SCALE GENOMIC DNA]</scope>
    <source>
        <strain evidence="2 3">M8UP14</strain>
    </source>
</reference>
<dbReference type="AlphaFoldDB" id="A0A7W8E457"/>
<name>A0A7W8E457_9BACT</name>
<comment type="caution">
    <text evidence="2">The sequence shown here is derived from an EMBL/GenBank/DDBJ whole genome shotgun (WGS) entry which is preliminary data.</text>
</comment>
<dbReference type="Proteomes" id="UP000540989">
    <property type="component" value="Unassembled WGS sequence"/>
</dbReference>
<evidence type="ECO:0000313" key="3">
    <source>
        <dbReference type="Proteomes" id="UP000540989"/>
    </source>
</evidence>
<proteinExistence type="predicted"/>
<feature type="chain" id="PRO_5031026803" evidence="1">
    <location>
        <begin position="24"/>
        <end position="312"/>
    </location>
</feature>
<keyword evidence="3" id="KW-1185">Reference proteome</keyword>
<protein>
    <submittedName>
        <fullName evidence="2">Outer membrane lipoprotein-sorting protein</fullName>
    </submittedName>
</protein>
<sequence>MFSSLKKAGFLFSVLLPMSLSLSGCYKTTRIVEKNVAPAVVKDATVGDLVKQLNGNYEAIKSFNASVTIAASTGGGRTGKITDYTAFKGYILMRKPRDLRVILQVPAFGSVAMDMVSDGTNFKLIIPFQNKARVGTDEVKTPSKNSLENLRPGIFFDSILLRSVGADESVTLTESERTLPPDPKTHAILLEPDYDLVILGQPKSGHLKSGPEDGTLAASILTTRRVIHYSRETLLPYKQDIYDETGRVVTSVNYGRYQKYGEIEFPGEIDITRPFDEYALKITIVKLTPNPTLDDEQFKLEIPAGMTVQRMD</sequence>
<dbReference type="Gene3D" id="2.50.20.10">
    <property type="entry name" value="Lipoprotein localisation LolA/LolB/LppX"/>
    <property type="match status" value="1"/>
</dbReference>
<organism evidence="2 3">
    <name type="scientific">Granulicella aggregans</name>
    <dbReference type="NCBI Taxonomy" id="474949"/>
    <lineage>
        <taxon>Bacteria</taxon>
        <taxon>Pseudomonadati</taxon>
        <taxon>Acidobacteriota</taxon>
        <taxon>Terriglobia</taxon>
        <taxon>Terriglobales</taxon>
        <taxon>Acidobacteriaceae</taxon>
        <taxon>Granulicella</taxon>
    </lineage>
</organism>
<evidence type="ECO:0000313" key="2">
    <source>
        <dbReference type="EMBL" id="MBB5058156.1"/>
    </source>
</evidence>
<keyword evidence="2" id="KW-0449">Lipoprotein</keyword>
<keyword evidence="1" id="KW-0732">Signal</keyword>
<evidence type="ECO:0000256" key="1">
    <source>
        <dbReference type="SAM" id="SignalP"/>
    </source>
</evidence>
<feature type="signal peptide" evidence="1">
    <location>
        <begin position="1"/>
        <end position="23"/>
    </location>
</feature>
<dbReference type="EMBL" id="JACHIP010000004">
    <property type="protein sequence ID" value="MBB5058156.1"/>
    <property type="molecule type" value="Genomic_DNA"/>
</dbReference>
<dbReference type="PROSITE" id="PS51257">
    <property type="entry name" value="PROKAR_LIPOPROTEIN"/>
    <property type="match status" value="1"/>
</dbReference>